<evidence type="ECO:0000313" key="2">
    <source>
        <dbReference type="EMBL" id="TCV93077.1"/>
    </source>
</evidence>
<proteinExistence type="predicted"/>
<reference evidence="2 3" key="1">
    <citation type="submission" date="2019-03" db="EMBL/GenBank/DDBJ databases">
        <title>Genomic Encyclopedia of Type Strains, Phase IV (KMG-IV): sequencing the most valuable type-strain genomes for metagenomic binning, comparative biology and taxonomic classification.</title>
        <authorList>
            <person name="Goeker M."/>
        </authorList>
    </citation>
    <scope>NUCLEOTIDE SEQUENCE [LARGE SCALE GENOMIC DNA]</scope>
    <source>
        <strain evidence="2 3">DSM 19580</strain>
    </source>
</reference>
<sequence length="179" mass="18795">MVFGNDFHFSSSDIIVCLIWVACCSISEVNALPSQNFQVSAAVVPGCVIQGNGSGAWGTLDFGTHSAIDSVNITSSLVQNAAFQLICTPGITLNMTINGGSHYANSRNLKLAGQAQTISYRLFSQPGLTAASEIPVDKSVAINYGNSGNILLAVYGLLQLTGINRAGVYTDTLTVTMAW</sequence>
<dbReference type="PANTHER" id="PTHR37089:SF4">
    <property type="entry name" value="EXPORTED PROTEIN"/>
    <property type="match status" value="1"/>
</dbReference>
<keyword evidence="3" id="KW-1185">Reference proteome</keyword>
<keyword evidence="2" id="KW-0946">Virion</keyword>
<dbReference type="InterPro" id="IPR053167">
    <property type="entry name" value="Spore_coat_component"/>
</dbReference>
<name>A0A4R3YKN9_9GAMM</name>
<dbReference type="Proteomes" id="UP000295719">
    <property type="component" value="Unassembled WGS sequence"/>
</dbReference>
<dbReference type="OrthoDB" id="6506871at2"/>
<dbReference type="AlphaFoldDB" id="A0A4R3YKN9"/>
<gene>
    <name evidence="2" type="ORF">EDC52_110109</name>
</gene>
<dbReference type="EMBL" id="SMCR01000010">
    <property type="protein sequence ID" value="TCV93077.1"/>
    <property type="molecule type" value="Genomic_DNA"/>
</dbReference>
<dbReference type="Pfam" id="PF05229">
    <property type="entry name" value="SCPU"/>
    <property type="match status" value="1"/>
</dbReference>
<protein>
    <submittedName>
        <fullName evidence="2">Spore coat protein U-like protein</fullName>
    </submittedName>
</protein>
<comment type="caution">
    <text evidence="2">The sequence shown here is derived from an EMBL/GenBank/DDBJ whole genome shotgun (WGS) entry which is preliminary data.</text>
</comment>
<dbReference type="RefSeq" id="WP_131867021.1">
    <property type="nucleotide sequence ID" value="NZ_SMCR01000010.1"/>
</dbReference>
<dbReference type="PANTHER" id="PTHR37089">
    <property type="entry name" value="PROTEIN U-RELATED"/>
    <property type="match status" value="1"/>
</dbReference>
<accession>A0A4R3YKN9</accession>
<feature type="domain" description="Spore coat protein U/FanG" evidence="1">
    <location>
        <begin position="35"/>
        <end position="176"/>
    </location>
</feature>
<evidence type="ECO:0000259" key="1">
    <source>
        <dbReference type="Pfam" id="PF05229"/>
    </source>
</evidence>
<dbReference type="InterPro" id="IPR007893">
    <property type="entry name" value="Spore_coat_U/FanG"/>
</dbReference>
<dbReference type="SMART" id="SM00972">
    <property type="entry name" value="SCPU"/>
    <property type="match status" value="1"/>
</dbReference>
<evidence type="ECO:0000313" key="3">
    <source>
        <dbReference type="Proteomes" id="UP000295719"/>
    </source>
</evidence>
<organism evidence="2 3">
    <name type="scientific">Biostraticola tofi</name>
    <dbReference type="NCBI Taxonomy" id="466109"/>
    <lineage>
        <taxon>Bacteria</taxon>
        <taxon>Pseudomonadati</taxon>
        <taxon>Pseudomonadota</taxon>
        <taxon>Gammaproteobacteria</taxon>
        <taxon>Enterobacterales</taxon>
        <taxon>Bruguierivoracaceae</taxon>
        <taxon>Biostraticola</taxon>
    </lineage>
</organism>
<keyword evidence="2" id="KW-0167">Capsid protein</keyword>